<organism evidence="2 3">
    <name type="scientific">Hirschia baltica (strain ATCC 49814 / DSM 5838 / IFAM 1418)</name>
    <dbReference type="NCBI Taxonomy" id="582402"/>
    <lineage>
        <taxon>Bacteria</taxon>
        <taxon>Pseudomonadati</taxon>
        <taxon>Pseudomonadota</taxon>
        <taxon>Alphaproteobacteria</taxon>
        <taxon>Hyphomonadales</taxon>
        <taxon>Hyphomonadaceae</taxon>
        <taxon>Hirschia</taxon>
    </lineage>
</organism>
<reference evidence="3" key="1">
    <citation type="journal article" date="2011" name="J. Bacteriol.">
        <title>Genome sequences of eight morphologically diverse alphaproteobacteria.</title>
        <authorList>
            <consortium name="US DOE Joint Genome Institute"/>
            <person name="Brown P.J."/>
            <person name="Kysela D.T."/>
            <person name="Buechlein A."/>
            <person name="Hemmerich C."/>
            <person name="Brun Y.V."/>
        </authorList>
    </citation>
    <scope>NUCLEOTIDE SEQUENCE [LARGE SCALE GENOMIC DNA]</scope>
    <source>
        <strain evidence="3">ATCC 49814 / DSM 5838 / IFAM 1418</strain>
    </source>
</reference>
<dbReference type="HOGENOM" id="CLU_1353101_0_0_5"/>
<sequence length="202" mass="22921">MCKKAMYAAIGKVESDLADDETIIWSGFPDRKIIHTKINTFYWKNVAFFIAILAGVVATLFIQPPQMNAVFGVLASLAAIRAIGAVFAWNNRKRRFNMAYALTNKRLISVNGTTDELASWYSPSIDSMRIKKCKNTSSFFLRDTELRFTMELYYISEFKRLNSLLTPYTPQGLDVRQDNKKIKTKKSALAPTIQTHGFKKAA</sequence>
<proteinExistence type="predicted"/>
<evidence type="ECO:0000313" key="2">
    <source>
        <dbReference type="EMBL" id="ACT57820.1"/>
    </source>
</evidence>
<keyword evidence="1" id="KW-0472">Membrane</keyword>
<name>C6XKZ1_HIRBI</name>
<dbReference type="KEGG" id="hba:Hbal_0118"/>
<keyword evidence="1" id="KW-1133">Transmembrane helix</keyword>
<gene>
    <name evidence="2" type="ordered locus">Hbal_0118</name>
</gene>
<dbReference type="RefSeq" id="WP_012777978.1">
    <property type="nucleotide sequence ID" value="NC_012982.1"/>
</dbReference>
<dbReference type="EMBL" id="CP001678">
    <property type="protein sequence ID" value="ACT57820.1"/>
    <property type="molecule type" value="Genomic_DNA"/>
</dbReference>
<keyword evidence="1" id="KW-0812">Transmembrane</keyword>
<evidence type="ECO:0000313" key="3">
    <source>
        <dbReference type="Proteomes" id="UP000002745"/>
    </source>
</evidence>
<dbReference type="AlphaFoldDB" id="C6XKZ1"/>
<keyword evidence="3" id="KW-1185">Reference proteome</keyword>
<protein>
    <submittedName>
        <fullName evidence="2">Uncharacterized protein</fullName>
    </submittedName>
</protein>
<evidence type="ECO:0000256" key="1">
    <source>
        <dbReference type="SAM" id="Phobius"/>
    </source>
</evidence>
<feature type="transmembrane region" description="Helical" evidence="1">
    <location>
        <begin position="69"/>
        <end position="89"/>
    </location>
</feature>
<accession>C6XKZ1</accession>
<feature type="transmembrane region" description="Helical" evidence="1">
    <location>
        <begin position="41"/>
        <end position="63"/>
    </location>
</feature>
<dbReference type="Proteomes" id="UP000002745">
    <property type="component" value="Chromosome"/>
</dbReference>